<dbReference type="GO" id="GO:0003677">
    <property type="term" value="F:DNA binding"/>
    <property type="evidence" value="ECO:0007669"/>
    <property type="project" value="UniProtKB-KW"/>
</dbReference>
<dbReference type="SMART" id="SM00346">
    <property type="entry name" value="HTH_ICLR"/>
    <property type="match status" value="1"/>
</dbReference>
<dbReference type="Gene3D" id="1.10.10.10">
    <property type="entry name" value="Winged helix-like DNA-binding domain superfamily/Winged helix DNA-binding domain"/>
    <property type="match status" value="1"/>
</dbReference>
<proteinExistence type="predicted"/>
<keyword evidence="2 6" id="KW-0238">DNA-binding</keyword>
<dbReference type="Proteomes" id="UP001262754">
    <property type="component" value="Unassembled WGS sequence"/>
</dbReference>
<dbReference type="InterPro" id="IPR005471">
    <property type="entry name" value="Tscrpt_reg_IclR_N"/>
</dbReference>
<accession>A0ABU1MTC2</accession>
<dbReference type="Pfam" id="PF09339">
    <property type="entry name" value="HTH_IclR"/>
    <property type="match status" value="1"/>
</dbReference>
<dbReference type="Gene3D" id="3.30.450.40">
    <property type="match status" value="1"/>
</dbReference>
<keyword evidence="7" id="KW-1185">Reference proteome</keyword>
<evidence type="ECO:0000259" key="4">
    <source>
        <dbReference type="PROSITE" id="PS51077"/>
    </source>
</evidence>
<protein>
    <submittedName>
        <fullName evidence="6">DNA-binding IclR family transcriptional regulator</fullName>
    </submittedName>
</protein>
<dbReference type="Pfam" id="PF01614">
    <property type="entry name" value="IclR_C"/>
    <property type="match status" value="1"/>
</dbReference>
<evidence type="ECO:0000313" key="7">
    <source>
        <dbReference type="Proteomes" id="UP001262754"/>
    </source>
</evidence>
<dbReference type="InterPro" id="IPR050707">
    <property type="entry name" value="HTH_MetabolicPath_Reg"/>
</dbReference>
<comment type="caution">
    <text evidence="6">The sequence shown here is derived from an EMBL/GenBank/DDBJ whole genome shotgun (WGS) entry which is preliminary data.</text>
</comment>
<evidence type="ECO:0000259" key="5">
    <source>
        <dbReference type="PROSITE" id="PS51078"/>
    </source>
</evidence>
<evidence type="ECO:0000256" key="3">
    <source>
        <dbReference type="ARBA" id="ARBA00023163"/>
    </source>
</evidence>
<dbReference type="PANTHER" id="PTHR30136:SF7">
    <property type="entry name" value="HTH-TYPE TRANSCRIPTIONAL REGULATOR KDGR-RELATED"/>
    <property type="match status" value="1"/>
</dbReference>
<evidence type="ECO:0000256" key="1">
    <source>
        <dbReference type="ARBA" id="ARBA00023015"/>
    </source>
</evidence>
<sequence length="256" mass="27344">MTESEEPSAKYRAPALEKGLDVLELLAARGEPMGMVQIAAALNRSVSELFRMVQVLEQRGYVANTPAGDGLVLTNRLFSLGMTRAPAKSVLEAALPVMRRLSEVIGQSCHLAVASAAEMVVVARIEAPGNQGFSVRVGYHRALVEATSGLVLYAFQPETVREEWRARLEPTVSRSAWAKFEAKAEKARAERHVQASSDVTRLVVDLSAPIFGPEGVAAALTSPYVETPTAISVADTVAAIQAAADEISVELGGQFQ</sequence>
<dbReference type="PROSITE" id="PS51078">
    <property type="entry name" value="ICLR_ED"/>
    <property type="match status" value="1"/>
</dbReference>
<dbReference type="InterPro" id="IPR029016">
    <property type="entry name" value="GAF-like_dom_sf"/>
</dbReference>
<organism evidence="6 7">
    <name type="scientific">Caulobacter rhizosphaerae</name>
    <dbReference type="NCBI Taxonomy" id="2010972"/>
    <lineage>
        <taxon>Bacteria</taxon>
        <taxon>Pseudomonadati</taxon>
        <taxon>Pseudomonadota</taxon>
        <taxon>Alphaproteobacteria</taxon>
        <taxon>Caulobacterales</taxon>
        <taxon>Caulobacteraceae</taxon>
        <taxon>Caulobacter</taxon>
    </lineage>
</organism>
<dbReference type="SUPFAM" id="SSF55781">
    <property type="entry name" value="GAF domain-like"/>
    <property type="match status" value="1"/>
</dbReference>
<keyword evidence="1" id="KW-0805">Transcription regulation</keyword>
<dbReference type="EMBL" id="JAVDRL010000001">
    <property type="protein sequence ID" value="MDR6529434.1"/>
    <property type="molecule type" value="Genomic_DNA"/>
</dbReference>
<gene>
    <name evidence="6" type="ORF">J2800_000149</name>
</gene>
<dbReference type="PROSITE" id="PS51077">
    <property type="entry name" value="HTH_ICLR"/>
    <property type="match status" value="1"/>
</dbReference>
<evidence type="ECO:0000313" key="6">
    <source>
        <dbReference type="EMBL" id="MDR6529434.1"/>
    </source>
</evidence>
<reference evidence="6 7" key="1">
    <citation type="submission" date="2023-07" db="EMBL/GenBank/DDBJ databases">
        <title>Sorghum-associated microbial communities from plants grown in Nebraska, USA.</title>
        <authorList>
            <person name="Schachtman D."/>
        </authorList>
    </citation>
    <scope>NUCLEOTIDE SEQUENCE [LARGE SCALE GENOMIC DNA]</scope>
    <source>
        <strain evidence="6 7">DS2154</strain>
    </source>
</reference>
<dbReference type="PANTHER" id="PTHR30136">
    <property type="entry name" value="HELIX-TURN-HELIX TRANSCRIPTIONAL REGULATOR, ICLR FAMILY"/>
    <property type="match status" value="1"/>
</dbReference>
<dbReference type="InterPro" id="IPR014757">
    <property type="entry name" value="Tscrpt_reg_IclR_C"/>
</dbReference>
<dbReference type="RefSeq" id="WP_056752010.1">
    <property type="nucleotide sequence ID" value="NZ_BMLD01000005.1"/>
</dbReference>
<feature type="domain" description="IclR-ED" evidence="5">
    <location>
        <begin position="76"/>
        <end position="253"/>
    </location>
</feature>
<feature type="domain" description="HTH iclR-type" evidence="4">
    <location>
        <begin position="13"/>
        <end position="82"/>
    </location>
</feature>
<keyword evidence="3" id="KW-0804">Transcription</keyword>
<name>A0ABU1MTC2_9CAUL</name>
<evidence type="ECO:0000256" key="2">
    <source>
        <dbReference type="ARBA" id="ARBA00023125"/>
    </source>
</evidence>
<dbReference type="InterPro" id="IPR036390">
    <property type="entry name" value="WH_DNA-bd_sf"/>
</dbReference>
<dbReference type="InterPro" id="IPR036388">
    <property type="entry name" value="WH-like_DNA-bd_sf"/>
</dbReference>
<dbReference type="SUPFAM" id="SSF46785">
    <property type="entry name" value="Winged helix' DNA-binding domain"/>
    <property type="match status" value="1"/>
</dbReference>